<dbReference type="InterPro" id="IPR051939">
    <property type="entry name" value="Glycosyltr_41/O-GlcNAc_trsf"/>
</dbReference>
<gene>
    <name evidence="10" type="ORF">PZA18_20475</name>
</gene>
<dbReference type="Pfam" id="PF14559">
    <property type="entry name" value="TPR_19"/>
    <property type="match status" value="1"/>
</dbReference>
<dbReference type="Pfam" id="PF13432">
    <property type="entry name" value="TPR_16"/>
    <property type="match status" value="1"/>
</dbReference>
<comment type="similarity">
    <text evidence="2">Belongs to the glycosyltransferase 41 family. O-GlcNAc transferase subfamily.</text>
</comment>
<dbReference type="Gene3D" id="3.40.50.2000">
    <property type="entry name" value="Glycogen Phosphorylase B"/>
    <property type="match status" value="1"/>
</dbReference>
<dbReference type="InterPro" id="IPR011990">
    <property type="entry name" value="TPR-like_helical_dom_sf"/>
</dbReference>
<protein>
    <recommendedName>
        <fullName evidence="3">protein O-GlcNAc transferase</fullName>
        <ecNumber evidence="3">2.4.1.255</ecNumber>
    </recommendedName>
</protein>
<evidence type="ECO:0000256" key="3">
    <source>
        <dbReference type="ARBA" id="ARBA00011970"/>
    </source>
</evidence>
<evidence type="ECO:0000256" key="1">
    <source>
        <dbReference type="ARBA" id="ARBA00004922"/>
    </source>
</evidence>
<keyword evidence="5" id="KW-0808">Transferase</keyword>
<feature type="repeat" description="TPR" evidence="8">
    <location>
        <begin position="146"/>
        <end position="179"/>
    </location>
</feature>
<evidence type="ECO:0000256" key="6">
    <source>
        <dbReference type="ARBA" id="ARBA00022737"/>
    </source>
</evidence>
<dbReference type="Pfam" id="PF13844">
    <property type="entry name" value="Glyco_transf_41"/>
    <property type="match status" value="2"/>
</dbReference>
<evidence type="ECO:0000256" key="5">
    <source>
        <dbReference type="ARBA" id="ARBA00022679"/>
    </source>
</evidence>
<dbReference type="InterPro" id="IPR029489">
    <property type="entry name" value="OGT/SEC/SPY_C"/>
</dbReference>
<feature type="domain" description="O-GlcNAc transferase C-terminal" evidence="9">
    <location>
        <begin position="398"/>
        <end position="573"/>
    </location>
</feature>
<feature type="repeat" description="TPR" evidence="8">
    <location>
        <begin position="112"/>
        <end position="145"/>
    </location>
</feature>
<comment type="caution">
    <text evidence="10">The sequence shown here is derived from an EMBL/GenBank/DDBJ whole genome shotgun (WGS) entry which is preliminary data.</text>
</comment>
<sequence>MSSSPTPSVLESWMAQAVALHQQGQLARAVSIYQQVLKHAPQHHGALHMVGVALLQNGQAEEALSWLQRSVDLADARPEYWRNLAEALRQSGQLEAAIDAARRAVTLDPQNGHGLYNLGLAQQGQGDLDAARETYLQALQQLPDYSPAWNNLGVVCRSLGLHAEAIAAYRQLLQRQPHNWLGHSNLIFALHQNPDAHHDELAEAYAAFRRDCEAKISAPPLQASRPGNQRLRIGYLSNDFYQHAVMHFIEPVLCHHDRDRFDITLYSYTTKPDAATERLKRLGHRWCEVATLSDDALAAQIRQDQIDILIDLKGHTDHHRLGVFARRAAPLQITWMGFPGSTGLAAMDGWISDATLAQDLGEQPRSEQILPLPRFHMVYRPHPHCPDVAPLPALRNGFLTFGSFNSWGKLGEPTLALWRRLLQRLPDSRLLLAAVPVGQSRQRVLAFFAEAGIGPERLQLHGRLSESEFLALHGAVDIALDPYPYGGATTTLAGLWMGVPPLTRYGKNHRSRVGLSILHCLGIKGFAAADEEAWLELAAALPGRIQELAQLRSDMRQRLQGSPLLDEAGFTRELEDAYREFWLSHSAA</sequence>
<evidence type="ECO:0000256" key="2">
    <source>
        <dbReference type="ARBA" id="ARBA00005386"/>
    </source>
</evidence>
<comment type="pathway">
    <text evidence="1">Protein modification; protein glycosylation.</text>
</comment>
<dbReference type="EC" id="2.4.1.255" evidence="3"/>
<dbReference type="Gene3D" id="1.25.40.10">
    <property type="entry name" value="Tetratricopeptide repeat domain"/>
    <property type="match status" value="2"/>
</dbReference>
<dbReference type="SUPFAM" id="SSF48452">
    <property type="entry name" value="TPR-like"/>
    <property type="match status" value="1"/>
</dbReference>
<keyword evidence="7 8" id="KW-0802">TPR repeat</keyword>
<dbReference type="EMBL" id="JARRAF010000037">
    <property type="protein sequence ID" value="MDK2126419.1"/>
    <property type="molecule type" value="Genomic_DNA"/>
</dbReference>
<dbReference type="InterPro" id="IPR019734">
    <property type="entry name" value="TPR_rpt"/>
</dbReference>
<dbReference type="Gene3D" id="3.40.50.11380">
    <property type="match status" value="1"/>
</dbReference>
<proteinExistence type="inferred from homology"/>
<keyword evidence="6" id="KW-0677">Repeat</keyword>
<keyword evidence="4" id="KW-0328">Glycosyltransferase</keyword>
<evidence type="ECO:0000259" key="9">
    <source>
        <dbReference type="Pfam" id="PF13844"/>
    </source>
</evidence>
<accession>A0ABT7E2E3</accession>
<feature type="repeat" description="TPR" evidence="8">
    <location>
        <begin position="78"/>
        <end position="111"/>
    </location>
</feature>
<organism evidence="10 11">
    <name type="scientific">Parachitinimonas caeni</name>
    <dbReference type="NCBI Taxonomy" id="3031301"/>
    <lineage>
        <taxon>Bacteria</taxon>
        <taxon>Pseudomonadati</taxon>
        <taxon>Pseudomonadota</taxon>
        <taxon>Betaproteobacteria</taxon>
        <taxon>Neisseriales</taxon>
        <taxon>Chitinibacteraceae</taxon>
        <taxon>Parachitinimonas</taxon>
    </lineage>
</organism>
<dbReference type="PROSITE" id="PS50005">
    <property type="entry name" value="TPR"/>
    <property type="match status" value="4"/>
</dbReference>
<dbReference type="Proteomes" id="UP001172778">
    <property type="component" value="Unassembled WGS sequence"/>
</dbReference>
<evidence type="ECO:0000313" key="11">
    <source>
        <dbReference type="Proteomes" id="UP001172778"/>
    </source>
</evidence>
<reference evidence="10" key="1">
    <citation type="submission" date="2023-03" db="EMBL/GenBank/DDBJ databases">
        <title>Chitinimonas shenzhenensis gen. nov., sp. nov., a novel member of family Burkholderiaceae isolated from activated sludge collected in Shen Zhen, China.</title>
        <authorList>
            <person name="Wang X."/>
        </authorList>
    </citation>
    <scope>NUCLEOTIDE SEQUENCE</scope>
    <source>
        <strain evidence="10">DQS-5</strain>
    </source>
</reference>
<dbReference type="SMART" id="SM00028">
    <property type="entry name" value="TPR"/>
    <property type="match status" value="5"/>
</dbReference>
<feature type="domain" description="O-GlcNAc transferase C-terminal" evidence="9">
    <location>
        <begin position="226"/>
        <end position="355"/>
    </location>
</feature>
<evidence type="ECO:0000256" key="7">
    <source>
        <dbReference type="ARBA" id="ARBA00022803"/>
    </source>
</evidence>
<feature type="repeat" description="TPR" evidence="8">
    <location>
        <begin position="10"/>
        <end position="43"/>
    </location>
</feature>
<name>A0ABT7E2E3_9NEIS</name>
<evidence type="ECO:0000256" key="4">
    <source>
        <dbReference type="ARBA" id="ARBA00022676"/>
    </source>
</evidence>
<evidence type="ECO:0000256" key="8">
    <source>
        <dbReference type="PROSITE-ProRule" id="PRU00339"/>
    </source>
</evidence>
<dbReference type="PANTHER" id="PTHR44835">
    <property type="entry name" value="UDP-N-ACETYLGLUCOSAMINE--PEPTIDE N-ACETYLGLUCOSAMINYLTRANSFERASE SPINDLY-RELATED"/>
    <property type="match status" value="1"/>
</dbReference>
<evidence type="ECO:0000313" key="10">
    <source>
        <dbReference type="EMBL" id="MDK2126419.1"/>
    </source>
</evidence>
<dbReference type="PANTHER" id="PTHR44835:SF1">
    <property type="entry name" value="PROTEIN O-GLCNAC TRANSFERASE"/>
    <property type="match status" value="1"/>
</dbReference>
<keyword evidence="11" id="KW-1185">Reference proteome</keyword>